<feature type="transmembrane region" description="Helical" evidence="1">
    <location>
        <begin position="144"/>
        <end position="164"/>
    </location>
</feature>
<dbReference type="EMBL" id="JADOET010000001">
    <property type="protein sequence ID" value="MBF8148688.1"/>
    <property type="molecule type" value="Genomic_DNA"/>
</dbReference>
<proteinExistence type="predicted"/>
<sequence length="448" mass="51406">MKKYIYKILKSLDKLESNIAFYPSIISLFGLVFAFFMIYLESIGISKYLVENAPILVVNNTETARSLLTTFIAGLISIMVFSFSLVMILLNQASSNFSPRVLPGLISNRRHQIILGIYNSTLLYCIFTLVSITPQGDKYQMPGFSVLLGIIFMTFSLGAFIYFIHSISQEIQVNTIMDKIFKKSKARLEKLVEAEKHTDTRFEDTSDWKPIMSDRTGYMQDVSLKAMAELAEDHNLIIEIVPIKGAYILEGIPVLRYKGDVNDANDDIEDDKELEEELLATITFSNNEIIEDNYILAFKQITEIALKAMSPGINDPGTCINAIDYLTELFALRMRKKDQSFYFNEDDKALIHINTVSYEELLYNVMAALRTYSKHDIIVVQKLFIMFKYLLQQNNVLNENYKEAIIKEVINLKKDALNNHNNERDIELIKSYITKLKNVNPSDHNFEV</sequence>
<dbReference type="Proteomes" id="UP000611215">
    <property type="component" value="Unassembled WGS sequence"/>
</dbReference>
<keyword evidence="3" id="KW-1185">Reference proteome</keyword>
<reference evidence="2 3" key="1">
    <citation type="submission" date="2020-11" db="EMBL/GenBank/DDBJ databases">
        <title>Winogradskyella marina sp. nov., isolated from marine sediment.</title>
        <authorList>
            <person name="Bo J."/>
            <person name="Wang S."/>
            <person name="Song X."/>
            <person name="Du Z."/>
        </authorList>
    </citation>
    <scope>NUCLEOTIDE SEQUENCE [LARGE SCALE GENOMIC DNA]</scope>
    <source>
        <strain evidence="2 3">F6397</strain>
    </source>
</reference>
<feature type="transmembrane region" description="Helical" evidence="1">
    <location>
        <begin position="67"/>
        <end position="90"/>
    </location>
</feature>
<dbReference type="Pfam" id="PF10011">
    <property type="entry name" value="DUF2254"/>
    <property type="match status" value="1"/>
</dbReference>
<evidence type="ECO:0000256" key="1">
    <source>
        <dbReference type="SAM" id="Phobius"/>
    </source>
</evidence>
<keyword evidence="1" id="KW-0812">Transmembrane</keyword>
<dbReference type="InterPro" id="IPR018723">
    <property type="entry name" value="DUF2254_membrane"/>
</dbReference>
<protein>
    <submittedName>
        <fullName evidence="2">DUF2254 domain-containing protein</fullName>
    </submittedName>
</protein>
<gene>
    <name evidence="2" type="ORF">ITJ86_02195</name>
</gene>
<feature type="transmembrane region" description="Helical" evidence="1">
    <location>
        <begin position="20"/>
        <end position="40"/>
    </location>
</feature>
<keyword evidence="1" id="KW-0472">Membrane</keyword>
<evidence type="ECO:0000313" key="3">
    <source>
        <dbReference type="Proteomes" id="UP000611215"/>
    </source>
</evidence>
<dbReference type="RefSeq" id="WP_195869963.1">
    <property type="nucleotide sequence ID" value="NZ_JADOET010000001.1"/>
</dbReference>
<accession>A0ABS0EE15</accession>
<name>A0ABS0EE15_9FLAO</name>
<feature type="transmembrane region" description="Helical" evidence="1">
    <location>
        <begin position="111"/>
        <end position="132"/>
    </location>
</feature>
<evidence type="ECO:0000313" key="2">
    <source>
        <dbReference type="EMBL" id="MBF8148688.1"/>
    </source>
</evidence>
<keyword evidence="1" id="KW-1133">Transmembrane helix</keyword>
<comment type="caution">
    <text evidence="2">The sequence shown here is derived from an EMBL/GenBank/DDBJ whole genome shotgun (WGS) entry which is preliminary data.</text>
</comment>
<organism evidence="2 3">
    <name type="scientific">Winogradskyella marina</name>
    <dbReference type="NCBI Taxonomy" id="2785530"/>
    <lineage>
        <taxon>Bacteria</taxon>
        <taxon>Pseudomonadati</taxon>
        <taxon>Bacteroidota</taxon>
        <taxon>Flavobacteriia</taxon>
        <taxon>Flavobacteriales</taxon>
        <taxon>Flavobacteriaceae</taxon>
        <taxon>Winogradskyella</taxon>
    </lineage>
</organism>